<dbReference type="EMBL" id="JAQQWM010000004">
    <property type="protein sequence ID" value="KAK8068245.1"/>
    <property type="molecule type" value="Genomic_DNA"/>
</dbReference>
<feature type="compositionally biased region" description="Low complexity" evidence="1">
    <location>
        <begin position="165"/>
        <end position="199"/>
    </location>
</feature>
<dbReference type="Proteomes" id="UP001446871">
    <property type="component" value="Unassembled WGS sequence"/>
</dbReference>
<keyword evidence="2" id="KW-0472">Membrane</keyword>
<evidence type="ECO:0000256" key="3">
    <source>
        <dbReference type="SAM" id="SignalP"/>
    </source>
</evidence>
<feature type="region of interest" description="Disordered" evidence="1">
    <location>
        <begin position="241"/>
        <end position="323"/>
    </location>
</feature>
<feature type="chain" id="PRO_5046223481" description="Mid2 domain-containing protein" evidence="3">
    <location>
        <begin position="30"/>
        <end position="323"/>
    </location>
</feature>
<keyword evidence="2" id="KW-1133">Transmembrane helix</keyword>
<protein>
    <recommendedName>
        <fullName evidence="6">Mid2 domain-containing protein</fullName>
    </recommendedName>
</protein>
<organism evidence="4 5">
    <name type="scientific">Apiospora saccharicola</name>
    <dbReference type="NCBI Taxonomy" id="335842"/>
    <lineage>
        <taxon>Eukaryota</taxon>
        <taxon>Fungi</taxon>
        <taxon>Dikarya</taxon>
        <taxon>Ascomycota</taxon>
        <taxon>Pezizomycotina</taxon>
        <taxon>Sordariomycetes</taxon>
        <taxon>Xylariomycetidae</taxon>
        <taxon>Amphisphaeriales</taxon>
        <taxon>Apiosporaceae</taxon>
        <taxon>Apiospora</taxon>
    </lineage>
</organism>
<feature type="signal peptide" evidence="3">
    <location>
        <begin position="1"/>
        <end position="29"/>
    </location>
</feature>
<comment type="caution">
    <text evidence="4">The sequence shown here is derived from an EMBL/GenBank/DDBJ whole genome shotgun (WGS) entry which is preliminary data.</text>
</comment>
<feature type="compositionally biased region" description="Polar residues" evidence="1">
    <location>
        <begin position="271"/>
        <end position="280"/>
    </location>
</feature>
<evidence type="ECO:0008006" key="6">
    <source>
        <dbReference type="Google" id="ProtNLM"/>
    </source>
</evidence>
<sequence>MLLTLLLSRLSAFTAAVAWLHIFSAGARGALVFVNPPQRFEGDAVDFATNSIHPVGSSLTVEWASDDDLKDPISLLLFQNNSPPEDAEHIFREYTGGRRCPLQYLDLVLTKKGNWKWTVVTSQTLDHSHVFSFSLFFEGKQNPEAISREFNITASGNGSAPQSPSSISTDSRGGDSTTSSTATFTASSLPSATPSNSDSGLSGEQKLGVGLGLGLGIPLSAFLGACCFFMWRLLNRLEDGKEERQDHVTGGDSGVYISGDKYSRNGDDGMQSRQQQQSEAVRTGELPSTPLCEVETPPDDSEVQRKRWGPAELGDYEGFELRA</sequence>
<feature type="region of interest" description="Disordered" evidence="1">
    <location>
        <begin position="153"/>
        <end position="203"/>
    </location>
</feature>
<feature type="compositionally biased region" description="Acidic residues" evidence="1">
    <location>
        <begin position="314"/>
        <end position="323"/>
    </location>
</feature>
<gene>
    <name evidence="4" type="ORF">PG996_007357</name>
</gene>
<keyword evidence="2" id="KW-0812">Transmembrane</keyword>
<evidence type="ECO:0000256" key="2">
    <source>
        <dbReference type="SAM" id="Phobius"/>
    </source>
</evidence>
<keyword evidence="3" id="KW-0732">Signal</keyword>
<proteinExistence type="predicted"/>
<name>A0ABR1VAL0_9PEZI</name>
<keyword evidence="5" id="KW-1185">Reference proteome</keyword>
<evidence type="ECO:0000313" key="4">
    <source>
        <dbReference type="EMBL" id="KAK8068245.1"/>
    </source>
</evidence>
<accession>A0ABR1VAL0</accession>
<evidence type="ECO:0000256" key="1">
    <source>
        <dbReference type="SAM" id="MobiDB-lite"/>
    </source>
</evidence>
<feature type="compositionally biased region" description="Polar residues" evidence="1">
    <location>
        <begin position="153"/>
        <end position="164"/>
    </location>
</feature>
<reference evidence="4 5" key="1">
    <citation type="submission" date="2023-01" db="EMBL/GenBank/DDBJ databases">
        <title>Analysis of 21 Apiospora genomes using comparative genomics revels a genus with tremendous synthesis potential of carbohydrate active enzymes and secondary metabolites.</title>
        <authorList>
            <person name="Sorensen T."/>
        </authorList>
    </citation>
    <scope>NUCLEOTIDE SEQUENCE [LARGE SCALE GENOMIC DNA]</scope>
    <source>
        <strain evidence="4 5">CBS 83171</strain>
    </source>
</reference>
<feature type="transmembrane region" description="Helical" evidence="2">
    <location>
        <begin position="207"/>
        <end position="231"/>
    </location>
</feature>
<evidence type="ECO:0000313" key="5">
    <source>
        <dbReference type="Proteomes" id="UP001446871"/>
    </source>
</evidence>